<dbReference type="Proteomes" id="UP000016843">
    <property type="component" value="Unassembled WGS sequence"/>
</dbReference>
<gene>
    <name evidence="2" type="ORF">P872_11950</name>
</gene>
<evidence type="ECO:0000256" key="1">
    <source>
        <dbReference type="SAM" id="Phobius"/>
    </source>
</evidence>
<dbReference type="EMBL" id="AWXR01000067">
    <property type="protein sequence ID" value="ERM80993.1"/>
    <property type="molecule type" value="Genomic_DNA"/>
</dbReference>
<proteinExistence type="predicted"/>
<organism evidence="2 3">
    <name type="scientific">Rhodonellum psychrophilum GCM71 = DSM 17998</name>
    <dbReference type="NCBI Taxonomy" id="1123057"/>
    <lineage>
        <taxon>Bacteria</taxon>
        <taxon>Pseudomonadati</taxon>
        <taxon>Bacteroidota</taxon>
        <taxon>Cytophagia</taxon>
        <taxon>Cytophagales</taxon>
        <taxon>Cytophagaceae</taxon>
        <taxon>Rhodonellum</taxon>
    </lineage>
</organism>
<accession>U5BSX5</accession>
<keyword evidence="1" id="KW-0812">Transmembrane</keyword>
<keyword evidence="1" id="KW-1133">Transmembrane helix</keyword>
<keyword evidence="3" id="KW-1185">Reference proteome</keyword>
<feature type="transmembrane region" description="Helical" evidence="1">
    <location>
        <begin position="42"/>
        <end position="68"/>
    </location>
</feature>
<evidence type="ECO:0000313" key="2">
    <source>
        <dbReference type="EMBL" id="ERM80993.1"/>
    </source>
</evidence>
<keyword evidence="1" id="KW-0472">Membrane</keyword>
<protein>
    <submittedName>
        <fullName evidence="2">Uncharacterized protein</fullName>
    </submittedName>
</protein>
<reference evidence="2 3" key="1">
    <citation type="journal article" date="2013" name="Genome Announc.">
        <title>Draft Genome Sequence of the Psychrophilic and Alkaliphilic Rhodonellum psychrophilum Strain GCM71T.</title>
        <authorList>
            <person name="Hauptmann A.L."/>
            <person name="Glaring M.A."/>
            <person name="Hallin P.F."/>
            <person name="Prieme A."/>
            <person name="Stougaard P."/>
        </authorList>
    </citation>
    <scope>NUCLEOTIDE SEQUENCE [LARGE SCALE GENOMIC DNA]</scope>
    <source>
        <strain evidence="2 3">GCM71</strain>
    </source>
</reference>
<evidence type="ECO:0000313" key="3">
    <source>
        <dbReference type="Proteomes" id="UP000016843"/>
    </source>
</evidence>
<sequence>MKIAFVIFTIGFFVGCRDFKTYSDWLFAKSVSFLNYFNRYGSNYFASSVWICVSLPILVYGLLLFLILK</sequence>
<dbReference type="AlphaFoldDB" id="U5BSX5"/>
<comment type="caution">
    <text evidence="2">The sequence shown here is derived from an EMBL/GenBank/DDBJ whole genome shotgun (WGS) entry which is preliminary data.</text>
</comment>
<name>U5BSX5_9BACT</name>
<dbReference type="PROSITE" id="PS51257">
    <property type="entry name" value="PROKAR_LIPOPROTEIN"/>
    <property type="match status" value="1"/>
</dbReference>